<dbReference type="RefSeq" id="WP_085755060.1">
    <property type="nucleotide sequence ID" value="NZ_CP021023.1"/>
</dbReference>
<dbReference type="REBASE" id="200783">
    <property type="entry name" value="PbaD4IIP"/>
</dbReference>
<organism evidence="2 3">
    <name type="scientific">Sedimentisphaera salicampi</name>
    <dbReference type="NCBI Taxonomy" id="1941349"/>
    <lineage>
        <taxon>Bacteria</taxon>
        <taxon>Pseudomonadati</taxon>
        <taxon>Planctomycetota</taxon>
        <taxon>Phycisphaerae</taxon>
        <taxon>Sedimentisphaerales</taxon>
        <taxon>Sedimentisphaeraceae</taxon>
        <taxon>Sedimentisphaera</taxon>
    </lineage>
</organism>
<keyword evidence="3" id="KW-1185">Reference proteome</keyword>
<accession>A0A1W6LKW3</accession>
<dbReference type="InterPro" id="IPR029127">
    <property type="entry name" value="MvaI_BcnI"/>
</dbReference>
<gene>
    <name evidence="2" type="ORF">STSP1_00745</name>
</gene>
<dbReference type="InterPro" id="IPR043005">
    <property type="entry name" value="MvaI_BcnI_rec"/>
</dbReference>
<dbReference type="CDD" id="cd22344">
    <property type="entry name" value="PDDEXK_nuclease"/>
    <property type="match status" value="1"/>
</dbReference>
<evidence type="ECO:0000313" key="3">
    <source>
        <dbReference type="Proteomes" id="UP000193334"/>
    </source>
</evidence>
<dbReference type="EMBL" id="CP021023">
    <property type="protein sequence ID" value="ARN56364.1"/>
    <property type="molecule type" value="Genomic_DNA"/>
</dbReference>
<dbReference type="InterPro" id="IPR043004">
    <property type="entry name" value="MvaI_BcnI_cat"/>
</dbReference>
<dbReference type="KEGG" id="pbp:STSP1_00745"/>
<sequence length="226" mass="26459">MKLEEFTEKFQELRDKQYVRSLRKGPTGIGYTFETMMGIDENNFALSDIPQAEIKTHRQNSQSMITLFTFNNKAWQIPPLEAIKKYGSEDSNGRLGIYFTMKLKPNSQGLFLHLTETDISVRHISGEIVAVWQIDSLVKRFKEKIPALIFVSAFTEQRGDIEYFHFYRAQLLEQITHANLLNQFKEENVFVDLRLHDKGTRARNHGTAFRVYEHKLPLIFGKRRDL</sequence>
<name>A0A1W6LKW3_9BACT</name>
<dbReference type="Proteomes" id="UP000193334">
    <property type="component" value="Chromosome"/>
</dbReference>
<proteinExistence type="predicted"/>
<dbReference type="Pfam" id="PF15515">
    <property type="entry name" value="MvaI_BcnI"/>
    <property type="match status" value="1"/>
</dbReference>
<protein>
    <recommendedName>
        <fullName evidence="1">MvaI/BcnI restriction endonuclease domain-containing protein</fullName>
    </recommendedName>
</protein>
<feature type="domain" description="MvaI/BcnI restriction endonuclease" evidence="1">
    <location>
        <begin position="8"/>
        <end position="220"/>
    </location>
</feature>
<reference evidence="3" key="1">
    <citation type="submission" date="2017-04" db="EMBL/GenBank/DDBJ databases">
        <title>Comparative genomics and description of representatives of a novel lineage of planctomycetes thriving in anoxic sediments.</title>
        <authorList>
            <person name="Spring S."/>
            <person name="Bunk B."/>
            <person name="Sproer C."/>
        </authorList>
    </citation>
    <scope>NUCLEOTIDE SEQUENCE [LARGE SCALE GENOMIC DNA]</scope>
    <source>
        <strain evidence="3">ST-PulAB-D4</strain>
    </source>
</reference>
<dbReference type="Gene3D" id="3.40.210.20">
    <property type="entry name" value="MvaI/BcnI restriction endonuclease, catalytic domain"/>
    <property type="match status" value="1"/>
</dbReference>
<dbReference type="STRING" id="1941349.STSP1_00745"/>
<dbReference type="Gene3D" id="3.30.70.3570">
    <property type="entry name" value="MvaI/BcnI restriction endonuclease, recognition domain"/>
    <property type="match status" value="1"/>
</dbReference>
<evidence type="ECO:0000313" key="2">
    <source>
        <dbReference type="EMBL" id="ARN56364.1"/>
    </source>
</evidence>
<dbReference type="AlphaFoldDB" id="A0A1W6LKW3"/>
<evidence type="ECO:0000259" key="1">
    <source>
        <dbReference type="Pfam" id="PF15515"/>
    </source>
</evidence>